<evidence type="ECO:0000313" key="3">
    <source>
        <dbReference type="EMBL" id="NMO18444.1"/>
    </source>
</evidence>
<sequence length="393" mass="40381">MRVSVLWVLLAGPAMAAEPWTAVVRVASTEDTALLERVRGQSSDLPVRLVTDSGAALEGPAASRWRSVTRLAERHQARAVLWFLREGTTVRVQVAEPASRHLFVRAARLEGQPGSLAWSAGAEALALAARSALRAVDAGAPLGEVVEPAAPEPGRAVDEDEMESPAALGSGRARDAGEGRASSAALGSGRTGESGGQGASPAAPAPVRDGEAGEAVAAPAHWSLTVGAHAALDGYTGGGHQGLLLGVGREWRSLRLGLQLLAGLPARMWDEHTRLSLGQYAGVLWADLPLVSTGSLACAAGLGVGGVGFSRGTEALGEDVEAEPPGFMLALLMGPRVSARWSVSTRLALEASVSAELLLGRPALGYAVDGNFVPRGDGWAVRPRAGVAVVFLP</sequence>
<protein>
    <submittedName>
        <fullName evidence="3">Uncharacterized protein</fullName>
    </submittedName>
</protein>
<evidence type="ECO:0000256" key="2">
    <source>
        <dbReference type="SAM" id="SignalP"/>
    </source>
</evidence>
<comment type="caution">
    <text evidence="3">The sequence shown here is derived from an EMBL/GenBank/DDBJ whole genome shotgun (WGS) entry which is preliminary data.</text>
</comment>
<gene>
    <name evidence="3" type="ORF">HG543_26800</name>
</gene>
<dbReference type="EMBL" id="JABBJJ010000137">
    <property type="protein sequence ID" value="NMO18444.1"/>
    <property type="molecule type" value="Genomic_DNA"/>
</dbReference>
<feature type="compositionally biased region" description="Gly residues" evidence="1">
    <location>
        <begin position="189"/>
        <end position="198"/>
    </location>
</feature>
<dbReference type="AlphaFoldDB" id="A0A848LLF5"/>
<evidence type="ECO:0000313" key="4">
    <source>
        <dbReference type="Proteomes" id="UP000518300"/>
    </source>
</evidence>
<keyword evidence="4" id="KW-1185">Reference proteome</keyword>
<keyword evidence="2" id="KW-0732">Signal</keyword>
<proteinExistence type="predicted"/>
<feature type="region of interest" description="Disordered" evidence="1">
    <location>
        <begin position="144"/>
        <end position="214"/>
    </location>
</feature>
<feature type="chain" id="PRO_5032674837" evidence="2">
    <location>
        <begin position="17"/>
        <end position="393"/>
    </location>
</feature>
<name>A0A848LLF5_9BACT</name>
<accession>A0A848LLF5</accession>
<evidence type="ECO:0000256" key="1">
    <source>
        <dbReference type="SAM" id="MobiDB-lite"/>
    </source>
</evidence>
<dbReference type="Proteomes" id="UP000518300">
    <property type="component" value="Unassembled WGS sequence"/>
</dbReference>
<reference evidence="3 4" key="1">
    <citation type="submission" date="2020-04" db="EMBL/GenBank/DDBJ databases">
        <title>Draft genome of Pyxidicoccus fallax type strain.</title>
        <authorList>
            <person name="Whitworth D.E."/>
        </authorList>
    </citation>
    <scope>NUCLEOTIDE SEQUENCE [LARGE SCALE GENOMIC DNA]</scope>
    <source>
        <strain evidence="3 4">DSM 14698</strain>
    </source>
</reference>
<feature type="signal peptide" evidence="2">
    <location>
        <begin position="1"/>
        <end position="16"/>
    </location>
</feature>
<organism evidence="3 4">
    <name type="scientific">Pyxidicoccus fallax</name>
    <dbReference type="NCBI Taxonomy" id="394095"/>
    <lineage>
        <taxon>Bacteria</taxon>
        <taxon>Pseudomonadati</taxon>
        <taxon>Myxococcota</taxon>
        <taxon>Myxococcia</taxon>
        <taxon>Myxococcales</taxon>
        <taxon>Cystobacterineae</taxon>
        <taxon>Myxococcaceae</taxon>
        <taxon>Pyxidicoccus</taxon>
    </lineage>
</organism>